<feature type="transmembrane region" description="Helical" evidence="1">
    <location>
        <begin position="169"/>
        <end position="190"/>
    </location>
</feature>
<dbReference type="GO" id="GO:0004175">
    <property type="term" value="F:endopeptidase activity"/>
    <property type="evidence" value="ECO:0007669"/>
    <property type="project" value="UniProtKB-ARBA"/>
</dbReference>
<evidence type="ECO:0000256" key="1">
    <source>
        <dbReference type="SAM" id="Phobius"/>
    </source>
</evidence>
<dbReference type="AlphaFoldDB" id="A0A380SAE2"/>
<evidence type="ECO:0000313" key="5">
    <source>
        <dbReference type="Proteomes" id="UP000255277"/>
    </source>
</evidence>
<feature type="transmembrane region" description="Helical" evidence="1">
    <location>
        <begin position="225"/>
        <end position="242"/>
    </location>
</feature>
<dbReference type="Proteomes" id="UP000321057">
    <property type="component" value="Unassembled WGS sequence"/>
</dbReference>
<keyword evidence="6" id="KW-1185">Reference proteome</keyword>
<accession>A0A380SAE2</accession>
<evidence type="ECO:0000259" key="2">
    <source>
        <dbReference type="Pfam" id="PF02517"/>
    </source>
</evidence>
<dbReference type="PANTHER" id="PTHR36435:SF1">
    <property type="entry name" value="CAAX AMINO TERMINAL PROTEASE FAMILY PROTEIN"/>
    <property type="match status" value="1"/>
</dbReference>
<feature type="domain" description="CAAX prenyl protease 2/Lysostaphin resistance protein A-like" evidence="2">
    <location>
        <begin position="142"/>
        <end position="232"/>
    </location>
</feature>
<gene>
    <name evidence="4" type="ORF">NCTC12195_04936</name>
    <name evidence="3" type="ORF">SGA02_24710</name>
</gene>
<reference evidence="4 5" key="1">
    <citation type="submission" date="2018-06" db="EMBL/GenBank/DDBJ databases">
        <authorList>
            <consortium name="Pathogen Informatics"/>
            <person name="Doyle S."/>
        </authorList>
    </citation>
    <scope>NUCLEOTIDE SEQUENCE [LARGE SCALE GENOMIC DNA]</scope>
    <source>
        <strain evidence="4 5">NCTC12195</strain>
    </source>
</reference>
<dbReference type="InterPro" id="IPR052710">
    <property type="entry name" value="CAAX_protease"/>
</dbReference>
<dbReference type="InterPro" id="IPR003675">
    <property type="entry name" value="Rce1/LyrA-like_dom"/>
</dbReference>
<sequence length="243" mass="28273">MSHIHHIEPKGNRIINILILIALIIIVSSPTMLAGAIIYSAVNSKDLWVFIIMVVIGIIWTIFIMWLFRWVYQKRSYEKMNQPFKLKDILINILWFIIIRIIVSIFTIIMQNTYNDSISKNDKILMKQIEQLQHLSISSVISLLFFLIMIIFIAPYLEELLFRGIFKETLFKKSTFLLPLIISSIIFGGLHASTNWISFLMYVTIGFCLYMAYNRRKNVKDSMMVHVLNNAVAGVSMITILFT</sequence>
<dbReference type="EMBL" id="BKAX01000007">
    <property type="protein sequence ID" value="GEQ06643.1"/>
    <property type="molecule type" value="Genomic_DNA"/>
</dbReference>
<dbReference type="Pfam" id="PF02517">
    <property type="entry name" value="Rce1-like"/>
    <property type="match status" value="1"/>
</dbReference>
<evidence type="ECO:0000313" key="4">
    <source>
        <dbReference type="EMBL" id="SUQ38560.1"/>
    </source>
</evidence>
<evidence type="ECO:0000313" key="3">
    <source>
        <dbReference type="EMBL" id="GEQ06643.1"/>
    </source>
</evidence>
<feature type="transmembrane region" description="Helical" evidence="1">
    <location>
        <begin position="134"/>
        <end position="157"/>
    </location>
</feature>
<feature type="transmembrane region" description="Helical" evidence="1">
    <location>
        <begin position="89"/>
        <end position="114"/>
    </location>
</feature>
<name>A0A380SAE2_STAGA</name>
<proteinExistence type="predicted"/>
<keyword evidence="1" id="KW-0472">Membrane</keyword>
<dbReference type="RefSeq" id="WP_042738275.1">
    <property type="nucleotide sequence ID" value="NZ_BKAX01000007.1"/>
</dbReference>
<dbReference type="GO" id="GO:0080120">
    <property type="term" value="P:CAAX-box protein maturation"/>
    <property type="evidence" value="ECO:0007669"/>
    <property type="project" value="UniProtKB-ARBA"/>
</dbReference>
<feature type="transmembrane region" description="Helical" evidence="1">
    <location>
        <begin position="47"/>
        <end position="68"/>
    </location>
</feature>
<dbReference type="Proteomes" id="UP000255277">
    <property type="component" value="Unassembled WGS sequence"/>
</dbReference>
<keyword evidence="1" id="KW-1133">Transmembrane helix</keyword>
<organism evidence="4 5">
    <name type="scientific">Staphylococcus gallinarum</name>
    <dbReference type="NCBI Taxonomy" id="1293"/>
    <lineage>
        <taxon>Bacteria</taxon>
        <taxon>Bacillati</taxon>
        <taxon>Bacillota</taxon>
        <taxon>Bacilli</taxon>
        <taxon>Bacillales</taxon>
        <taxon>Staphylococcaceae</taxon>
        <taxon>Staphylococcus</taxon>
    </lineage>
</organism>
<reference evidence="3 6" key="2">
    <citation type="submission" date="2019-07" db="EMBL/GenBank/DDBJ databases">
        <title>Whole genome shotgun sequence of Staphylococcus gallinarum NBRC 109767.</title>
        <authorList>
            <person name="Hosoyama A."/>
            <person name="Uohara A."/>
            <person name="Ohji S."/>
            <person name="Ichikawa N."/>
        </authorList>
    </citation>
    <scope>NUCLEOTIDE SEQUENCE [LARGE SCALE GENOMIC DNA]</scope>
    <source>
        <strain evidence="3 6">NBRC 109767</strain>
    </source>
</reference>
<keyword evidence="1" id="KW-0812">Transmembrane</keyword>
<protein>
    <submittedName>
        <fullName evidence="4">Abortive infection family protein</fullName>
    </submittedName>
    <submittedName>
        <fullName evidence="3">Abortive infection protein</fullName>
    </submittedName>
</protein>
<feature type="transmembrane region" description="Helical" evidence="1">
    <location>
        <begin position="14"/>
        <end position="41"/>
    </location>
</feature>
<dbReference type="EMBL" id="UHDK01000003">
    <property type="protein sequence ID" value="SUQ38560.1"/>
    <property type="molecule type" value="Genomic_DNA"/>
</dbReference>
<evidence type="ECO:0000313" key="6">
    <source>
        <dbReference type="Proteomes" id="UP000321057"/>
    </source>
</evidence>
<dbReference type="PANTHER" id="PTHR36435">
    <property type="entry name" value="SLR1288 PROTEIN"/>
    <property type="match status" value="1"/>
</dbReference>
<feature type="transmembrane region" description="Helical" evidence="1">
    <location>
        <begin position="196"/>
        <end position="213"/>
    </location>
</feature>
<dbReference type="OrthoDB" id="8607342at2"/>